<gene>
    <name evidence="2" type="ORF">QPK24_14325</name>
</gene>
<feature type="domain" description="VTC" evidence="1">
    <location>
        <begin position="16"/>
        <end position="237"/>
    </location>
</feature>
<evidence type="ECO:0000313" key="2">
    <source>
        <dbReference type="EMBL" id="WIV17600.1"/>
    </source>
</evidence>
<dbReference type="Gene3D" id="3.20.100.30">
    <property type="entry name" value="VTC, catalytic tunnel domain"/>
    <property type="match status" value="1"/>
</dbReference>
<dbReference type="InterPro" id="IPR018966">
    <property type="entry name" value="VTC_domain"/>
</dbReference>
<accession>A0ABY8WX96</accession>
<name>A0ABY8WX96_9BACL</name>
<dbReference type="Pfam" id="PF09359">
    <property type="entry name" value="VTC"/>
    <property type="match status" value="1"/>
</dbReference>
<evidence type="ECO:0000313" key="3">
    <source>
        <dbReference type="Proteomes" id="UP001236415"/>
    </source>
</evidence>
<dbReference type="Proteomes" id="UP001236415">
    <property type="component" value="Chromosome"/>
</dbReference>
<dbReference type="RefSeq" id="WP_285742189.1">
    <property type="nucleotide sequence ID" value="NZ_CP127162.1"/>
</dbReference>
<keyword evidence="3" id="KW-1185">Reference proteome</keyword>
<dbReference type="CDD" id="cd07750">
    <property type="entry name" value="PolyPPase_VTC_like"/>
    <property type="match status" value="1"/>
</dbReference>
<sequence length="245" mass="29501">MLTPAHVQLSKPVKYRNELKFLINQHQYMILRQRLRNIVKYDENVGDTGEYHIRSLYFDDMDNRALHEKLGGVRDRAKYRIRIYNVEDKVIHFEKKVKKGDLIAKQKVSLTREMYESIIAGDYEVLNVPEKPLMYEIYHEMRDRMLRPKVIVDYVREPFVCHHGNVRITFDKDLRTGLHSLDMFNKDLHPVRAIDENLMILEVKFDEYIPEYIRIALQLEGLNRQSASKYVICRKFLKYNTWEDY</sequence>
<proteinExistence type="predicted"/>
<protein>
    <submittedName>
        <fullName evidence="2">Polyphosphate polymerase domain-containing protein</fullName>
    </submittedName>
</protein>
<organism evidence="2 3">
    <name type="scientific">Paenibacillus polygoni</name>
    <dbReference type="NCBI Taxonomy" id="3050112"/>
    <lineage>
        <taxon>Bacteria</taxon>
        <taxon>Bacillati</taxon>
        <taxon>Bacillota</taxon>
        <taxon>Bacilli</taxon>
        <taxon>Bacillales</taxon>
        <taxon>Paenibacillaceae</taxon>
        <taxon>Paenibacillus</taxon>
    </lineage>
</organism>
<dbReference type="EMBL" id="CP127162">
    <property type="protein sequence ID" value="WIV17600.1"/>
    <property type="molecule type" value="Genomic_DNA"/>
</dbReference>
<evidence type="ECO:0000259" key="1">
    <source>
        <dbReference type="Pfam" id="PF09359"/>
    </source>
</evidence>
<reference evidence="2 3" key="1">
    <citation type="submission" date="2023-06" db="EMBL/GenBank/DDBJ databases">
        <title>Paenibacillus polygonum sp. nov., an endophytic bacterium, isolated from Polygonum lapathifolium L. in Nanji Wetland National Nature Reserve, South of Poyang Lake, Jiangxi Province, China.</title>
        <authorList>
            <person name="Yu Z."/>
        </authorList>
    </citation>
    <scope>NUCLEOTIDE SEQUENCE [LARGE SCALE GENOMIC DNA]</scope>
    <source>
        <strain evidence="2 3">C31</strain>
    </source>
</reference>
<dbReference type="InterPro" id="IPR042267">
    <property type="entry name" value="VTC_sf"/>
</dbReference>